<dbReference type="GO" id="GO:0005576">
    <property type="term" value="C:extracellular region"/>
    <property type="evidence" value="ECO:0007669"/>
    <property type="project" value="UniProtKB-SubCell"/>
</dbReference>
<dbReference type="GO" id="GO:0004190">
    <property type="term" value="F:aspartic-type endopeptidase activity"/>
    <property type="evidence" value="ECO:0007669"/>
    <property type="project" value="UniProtKB-KW"/>
</dbReference>
<organism evidence="11 12">
    <name type="scientific">Kalanchoe fedtschenkoi</name>
    <name type="common">Lavender scallops</name>
    <name type="synonym">South American air plant</name>
    <dbReference type="NCBI Taxonomy" id="63787"/>
    <lineage>
        <taxon>Eukaryota</taxon>
        <taxon>Viridiplantae</taxon>
        <taxon>Streptophyta</taxon>
        <taxon>Embryophyta</taxon>
        <taxon>Tracheophyta</taxon>
        <taxon>Spermatophyta</taxon>
        <taxon>Magnoliopsida</taxon>
        <taxon>eudicotyledons</taxon>
        <taxon>Gunneridae</taxon>
        <taxon>Pentapetalae</taxon>
        <taxon>Saxifragales</taxon>
        <taxon>Crassulaceae</taxon>
        <taxon>Kalanchoe</taxon>
    </lineage>
</organism>
<protein>
    <recommendedName>
        <fullName evidence="10">Peptidase A1 domain-containing protein</fullName>
    </recommendedName>
</protein>
<dbReference type="PROSITE" id="PS00141">
    <property type="entry name" value="ASP_PROTEASE"/>
    <property type="match status" value="1"/>
</dbReference>
<dbReference type="Gene3D" id="2.40.70.10">
    <property type="entry name" value="Acid Proteases"/>
    <property type="match status" value="2"/>
</dbReference>
<dbReference type="InterPro" id="IPR034161">
    <property type="entry name" value="Pepsin-like_plant"/>
</dbReference>
<evidence type="ECO:0000256" key="8">
    <source>
        <dbReference type="ARBA" id="ARBA00023180"/>
    </source>
</evidence>
<dbReference type="Gramene" id="Kaladp0055s0069.1.v1.1">
    <property type="protein sequence ID" value="Kaladp0055s0069.1.v1.1.CDS.1"/>
    <property type="gene ID" value="Kaladp0055s0069.v1.1"/>
</dbReference>
<proteinExistence type="inferred from homology"/>
<dbReference type="FunFam" id="2.40.70.10:FF:000050">
    <property type="entry name" value="Aspartic proteinase CDR1"/>
    <property type="match status" value="1"/>
</dbReference>
<dbReference type="Pfam" id="PF14541">
    <property type="entry name" value="TAXi_C"/>
    <property type="match status" value="1"/>
</dbReference>
<keyword evidence="7" id="KW-0378">Hydrolase</keyword>
<keyword evidence="4" id="KW-0645">Protease</keyword>
<comment type="subcellular location">
    <subcellularLocation>
        <location evidence="1">Secreted</location>
    </subcellularLocation>
</comment>
<dbReference type="FunFam" id="2.40.70.10:FF:000016">
    <property type="entry name" value="Probable aspartic protease At2g35615"/>
    <property type="match status" value="1"/>
</dbReference>
<feature type="signal peptide" evidence="9">
    <location>
        <begin position="1"/>
        <end position="28"/>
    </location>
</feature>
<dbReference type="InterPro" id="IPR021109">
    <property type="entry name" value="Peptidase_aspartic_dom_sf"/>
</dbReference>
<evidence type="ECO:0000256" key="3">
    <source>
        <dbReference type="ARBA" id="ARBA00022525"/>
    </source>
</evidence>
<dbReference type="EnsemblPlants" id="Kaladp0055s0069.1.v1.1">
    <property type="protein sequence ID" value="Kaladp0055s0069.1.v1.1.CDS.1"/>
    <property type="gene ID" value="Kaladp0055s0069.v1.1"/>
</dbReference>
<reference evidence="11" key="1">
    <citation type="submission" date="2021-01" db="UniProtKB">
        <authorList>
            <consortium name="EnsemblPlants"/>
        </authorList>
    </citation>
    <scope>IDENTIFICATION</scope>
</reference>
<keyword evidence="6" id="KW-0064">Aspartyl protease</keyword>
<evidence type="ECO:0000259" key="10">
    <source>
        <dbReference type="PROSITE" id="PS51767"/>
    </source>
</evidence>
<dbReference type="GO" id="GO:0006508">
    <property type="term" value="P:proteolysis"/>
    <property type="evidence" value="ECO:0007669"/>
    <property type="project" value="UniProtKB-KW"/>
</dbReference>
<dbReference type="InterPro" id="IPR001969">
    <property type="entry name" value="Aspartic_peptidase_AS"/>
</dbReference>
<evidence type="ECO:0000256" key="6">
    <source>
        <dbReference type="ARBA" id="ARBA00022750"/>
    </source>
</evidence>
<dbReference type="SUPFAM" id="SSF50630">
    <property type="entry name" value="Acid proteases"/>
    <property type="match status" value="1"/>
</dbReference>
<dbReference type="InterPro" id="IPR032861">
    <property type="entry name" value="TAXi_N"/>
</dbReference>
<dbReference type="OMA" id="PQGFNLC"/>
<evidence type="ECO:0000256" key="9">
    <source>
        <dbReference type="SAM" id="SignalP"/>
    </source>
</evidence>
<dbReference type="Proteomes" id="UP000594263">
    <property type="component" value="Unplaced"/>
</dbReference>
<dbReference type="InterPro" id="IPR032799">
    <property type="entry name" value="TAXi_C"/>
</dbReference>
<evidence type="ECO:0000256" key="7">
    <source>
        <dbReference type="ARBA" id="ARBA00022801"/>
    </source>
</evidence>
<evidence type="ECO:0000313" key="11">
    <source>
        <dbReference type="EnsemblPlants" id="Kaladp0055s0069.1.v1.1.CDS.1"/>
    </source>
</evidence>
<dbReference type="Pfam" id="PF14543">
    <property type="entry name" value="TAXi_N"/>
    <property type="match status" value="1"/>
</dbReference>
<keyword evidence="3" id="KW-0964">Secreted</keyword>
<dbReference type="InterPro" id="IPR033121">
    <property type="entry name" value="PEPTIDASE_A1"/>
</dbReference>
<evidence type="ECO:0000256" key="2">
    <source>
        <dbReference type="ARBA" id="ARBA00007447"/>
    </source>
</evidence>
<sequence length="446" mass="47439">MSSGRRCLSLRLVTLISLLSIAAPSAEATGTGFTLSFIRRDSPNSPFYNSSHSHFTRVQTAISRSVALANRLATDRFGLESKSNDPESDILSASGEYLMNVSIGSPPFPVLAIADTGSDLIWTQCKPCSNCYDQKAPIFDPEHSSTYKPVSCSASQCTTEASGFQPSCDGTDHCQYSVRYGDQSYSQGSVATDTFTLGSSSGQPVNFPNVVFGCGFENQGTFSSDGSGIIGLGHGPTSLIGQLDKSIGGKFSYCLVPLSSKGTKSSEINFGENAVVSGDDVVSTPLVRKDPSTFYSLTLEAITVGTEKIAFADGSDFGKAAEKGNIIIDSGTTLTILPDSFYSLVEAEVKKQVDAKRADDPSDQLSLCYDAAEFKAPKIVANFEGADVKLKDFNAWVLVSDDVVCFAFTGSNLGIYGNLAQMNFLVGYDKEGMSVSFKPADCTKHN</sequence>
<dbReference type="PROSITE" id="PS51767">
    <property type="entry name" value="PEPTIDASE_A1"/>
    <property type="match status" value="1"/>
</dbReference>
<feature type="chain" id="PRO_5029731260" description="Peptidase A1 domain-containing protein" evidence="9">
    <location>
        <begin position="29"/>
        <end position="446"/>
    </location>
</feature>
<feature type="domain" description="Peptidase A1" evidence="10">
    <location>
        <begin position="97"/>
        <end position="438"/>
    </location>
</feature>
<dbReference type="PANTHER" id="PTHR47967:SF66">
    <property type="entry name" value="ASPARTIC PROTEINASE CDR1-RELATED"/>
    <property type="match status" value="1"/>
</dbReference>
<evidence type="ECO:0000313" key="12">
    <source>
        <dbReference type="Proteomes" id="UP000594263"/>
    </source>
</evidence>
<dbReference type="PANTHER" id="PTHR47967">
    <property type="entry name" value="OS07G0603500 PROTEIN-RELATED"/>
    <property type="match status" value="1"/>
</dbReference>
<keyword evidence="12" id="KW-1185">Reference proteome</keyword>
<accession>A0A7N0U4S3</accession>
<evidence type="ECO:0000256" key="5">
    <source>
        <dbReference type="ARBA" id="ARBA00022729"/>
    </source>
</evidence>
<dbReference type="InterPro" id="IPR051708">
    <property type="entry name" value="Plant_Aspart_Prot_A1"/>
</dbReference>
<keyword evidence="5 9" id="KW-0732">Signal</keyword>
<dbReference type="CDD" id="cd05476">
    <property type="entry name" value="pepsin_A_like_plant"/>
    <property type="match status" value="1"/>
</dbReference>
<evidence type="ECO:0000256" key="4">
    <source>
        <dbReference type="ARBA" id="ARBA00022670"/>
    </source>
</evidence>
<keyword evidence="8" id="KW-0325">Glycoprotein</keyword>
<dbReference type="AlphaFoldDB" id="A0A7N0U4S3"/>
<comment type="similarity">
    <text evidence="2">Belongs to the peptidase A1 family.</text>
</comment>
<name>A0A7N0U4S3_KALFE</name>
<evidence type="ECO:0000256" key="1">
    <source>
        <dbReference type="ARBA" id="ARBA00004613"/>
    </source>
</evidence>